<proteinExistence type="predicted"/>
<name>A0A2S0IAH2_9BURK</name>
<accession>A0A2S0IAH2</accession>
<dbReference type="Pfam" id="PF07883">
    <property type="entry name" value="Cupin_2"/>
    <property type="match status" value="1"/>
</dbReference>
<dbReference type="InterPro" id="IPR011051">
    <property type="entry name" value="RmlC_Cupin_sf"/>
</dbReference>
<evidence type="ECO:0000259" key="2">
    <source>
        <dbReference type="Pfam" id="PF07883"/>
    </source>
</evidence>
<protein>
    <submittedName>
        <fullName evidence="3">Cupin</fullName>
    </submittedName>
</protein>
<dbReference type="EMBL" id="CP023270">
    <property type="protein sequence ID" value="AVJ29012.1"/>
    <property type="molecule type" value="Genomic_DNA"/>
</dbReference>
<dbReference type="RefSeq" id="WP_105239744.1">
    <property type="nucleotide sequence ID" value="NZ_CP023270.1"/>
</dbReference>
<dbReference type="PANTHER" id="PTHR38599:SF1">
    <property type="entry name" value="CUPIN DOMAIN PROTEIN (AFU_ORTHOLOGUE AFUA_3G13620)"/>
    <property type="match status" value="1"/>
</dbReference>
<dbReference type="InterPro" id="IPR014710">
    <property type="entry name" value="RmlC-like_jellyroll"/>
</dbReference>
<dbReference type="AlphaFoldDB" id="A0A2S0IAH2"/>
<reference evidence="3 4" key="1">
    <citation type="submission" date="2017-09" db="EMBL/GenBank/DDBJ databases">
        <title>Genomic, metabolic, and phenotypic characteristics of bacterial isolates from the natural microbiome of the model nematode Caenorhabditis elegans.</title>
        <authorList>
            <person name="Zimmermann J."/>
            <person name="Obeng N."/>
            <person name="Yang W."/>
            <person name="Obeng O."/>
            <person name="Kissoyan K."/>
            <person name="Pees B."/>
            <person name="Dirksen P."/>
            <person name="Hoppner M."/>
            <person name="Franke A."/>
            <person name="Rosenstiel P."/>
            <person name="Leippe M."/>
            <person name="Dierking K."/>
            <person name="Kaleta C."/>
            <person name="Schulenburg H."/>
        </authorList>
    </citation>
    <scope>NUCLEOTIDE SEQUENCE [LARGE SCALE GENOMIC DNA]</scope>
    <source>
        <strain evidence="3 4">MYb73</strain>
    </source>
</reference>
<feature type="domain" description="Cupin type-2" evidence="2">
    <location>
        <begin position="60"/>
        <end position="130"/>
    </location>
</feature>
<gene>
    <name evidence="3" type="ORF">CLM73_18855</name>
</gene>
<keyword evidence="1" id="KW-0732">Signal</keyword>
<dbReference type="PANTHER" id="PTHR38599">
    <property type="entry name" value="CUPIN DOMAIN PROTEIN (AFU_ORTHOLOGUE AFUA_3G13620)"/>
    <property type="match status" value="1"/>
</dbReference>
<evidence type="ECO:0000256" key="1">
    <source>
        <dbReference type="SAM" id="SignalP"/>
    </source>
</evidence>
<evidence type="ECO:0000313" key="3">
    <source>
        <dbReference type="EMBL" id="AVJ29012.1"/>
    </source>
</evidence>
<sequence>MSKLTKFLLPFIATATLLSQPAQAASHHAQATPKPTDPIVTEVMTKALPDIPGKEALMLVVDYPPGGADPVHRHDASAFVYVLEGTIVMQVKGGKEVTLKPGETFYEGPDDIHTVGRNASQTEPAKFVVVLIKKQGAPALTPVK</sequence>
<organism evidence="3 4">
    <name type="scientific">Achromobacter spanius</name>
    <dbReference type="NCBI Taxonomy" id="217203"/>
    <lineage>
        <taxon>Bacteria</taxon>
        <taxon>Pseudomonadati</taxon>
        <taxon>Pseudomonadota</taxon>
        <taxon>Betaproteobacteria</taxon>
        <taxon>Burkholderiales</taxon>
        <taxon>Alcaligenaceae</taxon>
        <taxon>Achromobacter</taxon>
    </lineage>
</organism>
<dbReference type="SUPFAM" id="SSF51182">
    <property type="entry name" value="RmlC-like cupins"/>
    <property type="match status" value="1"/>
</dbReference>
<keyword evidence="4" id="KW-1185">Reference proteome</keyword>
<dbReference type="CDD" id="cd02234">
    <property type="entry name" value="cupin_BLR7677-like"/>
    <property type="match status" value="1"/>
</dbReference>
<dbReference type="OrthoDB" id="195923at2"/>
<feature type="chain" id="PRO_5015670033" evidence="1">
    <location>
        <begin position="25"/>
        <end position="144"/>
    </location>
</feature>
<dbReference type="InterPro" id="IPR013096">
    <property type="entry name" value="Cupin_2"/>
</dbReference>
<dbReference type="Gene3D" id="2.60.120.10">
    <property type="entry name" value="Jelly Rolls"/>
    <property type="match status" value="1"/>
</dbReference>
<feature type="signal peptide" evidence="1">
    <location>
        <begin position="1"/>
        <end position="24"/>
    </location>
</feature>
<evidence type="ECO:0000313" key="4">
    <source>
        <dbReference type="Proteomes" id="UP000239477"/>
    </source>
</evidence>
<dbReference type="Proteomes" id="UP000239477">
    <property type="component" value="Chromosome"/>
</dbReference>